<dbReference type="Proteomes" id="UP000299102">
    <property type="component" value="Unassembled WGS sequence"/>
</dbReference>
<proteinExistence type="predicted"/>
<comment type="caution">
    <text evidence="2">The sequence shown here is derived from an EMBL/GenBank/DDBJ whole genome shotgun (WGS) entry which is preliminary data.</text>
</comment>
<accession>A0A4C1YU55</accession>
<protein>
    <submittedName>
        <fullName evidence="2">Uncharacterized protein</fullName>
    </submittedName>
</protein>
<feature type="compositionally biased region" description="Basic and acidic residues" evidence="1">
    <location>
        <begin position="1"/>
        <end position="16"/>
    </location>
</feature>
<sequence>MEKENVCGTSPERDAGRPQVMDTVKKSNAKDRCDLEKDVVHEATNCQLSARAYCGFMDWQFRADSECSGWSRKSVAVLYRRPLSKSRPARPATATSERGVQIDDLKHSDRHPRQLGLCATEFLPVHRHGRWDDYSFVHCARYFGRRCANAGNGASHAASERRVCAEKARVVTQRVSNRYYQQNLNSATDIL</sequence>
<dbReference type="EMBL" id="BGZK01001368">
    <property type="protein sequence ID" value="GBP78404.1"/>
    <property type="molecule type" value="Genomic_DNA"/>
</dbReference>
<organism evidence="2 3">
    <name type="scientific">Eumeta variegata</name>
    <name type="common">Bagworm moth</name>
    <name type="synonym">Eumeta japonica</name>
    <dbReference type="NCBI Taxonomy" id="151549"/>
    <lineage>
        <taxon>Eukaryota</taxon>
        <taxon>Metazoa</taxon>
        <taxon>Ecdysozoa</taxon>
        <taxon>Arthropoda</taxon>
        <taxon>Hexapoda</taxon>
        <taxon>Insecta</taxon>
        <taxon>Pterygota</taxon>
        <taxon>Neoptera</taxon>
        <taxon>Endopterygota</taxon>
        <taxon>Lepidoptera</taxon>
        <taxon>Glossata</taxon>
        <taxon>Ditrysia</taxon>
        <taxon>Tineoidea</taxon>
        <taxon>Psychidae</taxon>
        <taxon>Oiketicinae</taxon>
        <taxon>Eumeta</taxon>
    </lineage>
</organism>
<gene>
    <name evidence="2" type="ORF">EVAR_58194_1</name>
</gene>
<evidence type="ECO:0000313" key="3">
    <source>
        <dbReference type="Proteomes" id="UP000299102"/>
    </source>
</evidence>
<evidence type="ECO:0000256" key="1">
    <source>
        <dbReference type="SAM" id="MobiDB-lite"/>
    </source>
</evidence>
<evidence type="ECO:0000313" key="2">
    <source>
        <dbReference type="EMBL" id="GBP78404.1"/>
    </source>
</evidence>
<feature type="region of interest" description="Disordered" evidence="1">
    <location>
        <begin position="1"/>
        <end position="24"/>
    </location>
</feature>
<name>A0A4C1YU55_EUMVA</name>
<reference evidence="2 3" key="1">
    <citation type="journal article" date="2019" name="Commun. Biol.">
        <title>The bagworm genome reveals a unique fibroin gene that provides high tensile strength.</title>
        <authorList>
            <person name="Kono N."/>
            <person name="Nakamura H."/>
            <person name="Ohtoshi R."/>
            <person name="Tomita M."/>
            <person name="Numata K."/>
            <person name="Arakawa K."/>
        </authorList>
    </citation>
    <scope>NUCLEOTIDE SEQUENCE [LARGE SCALE GENOMIC DNA]</scope>
</reference>
<dbReference type="AlphaFoldDB" id="A0A4C1YU55"/>
<keyword evidence="3" id="KW-1185">Reference proteome</keyword>